<evidence type="ECO:0000256" key="5">
    <source>
        <dbReference type="ARBA" id="ARBA00023015"/>
    </source>
</evidence>
<protein>
    <submittedName>
        <fullName evidence="13">Methyl-CpG-binding domain-containing protein 9-like</fullName>
    </submittedName>
</protein>
<evidence type="ECO:0000256" key="2">
    <source>
        <dbReference type="ARBA" id="ARBA00022723"/>
    </source>
</evidence>
<evidence type="ECO:0000256" key="3">
    <source>
        <dbReference type="ARBA" id="ARBA00022771"/>
    </source>
</evidence>
<keyword evidence="8" id="KW-0539">Nucleus</keyword>
<dbReference type="Gene3D" id="3.30.40.10">
    <property type="entry name" value="Zinc/RING finger domain, C3HC4 (zinc finger)"/>
    <property type="match status" value="1"/>
</dbReference>
<feature type="compositionally biased region" description="Basic residues" evidence="10">
    <location>
        <begin position="1168"/>
        <end position="1177"/>
    </location>
</feature>
<evidence type="ECO:0000256" key="6">
    <source>
        <dbReference type="ARBA" id="ARBA00023117"/>
    </source>
</evidence>
<keyword evidence="4" id="KW-0862">Zinc</keyword>
<proteinExistence type="predicted"/>
<feature type="region of interest" description="Disordered" evidence="10">
    <location>
        <begin position="1141"/>
        <end position="1183"/>
    </location>
</feature>
<keyword evidence="3 9" id="KW-0863">Zinc-finger</keyword>
<gene>
    <name evidence="13" type="primary">LOC104773405</name>
</gene>
<organism evidence="12 13">
    <name type="scientific">Camelina sativa</name>
    <name type="common">False flax</name>
    <name type="synonym">Myagrum sativum</name>
    <dbReference type="NCBI Taxonomy" id="90675"/>
    <lineage>
        <taxon>Eukaryota</taxon>
        <taxon>Viridiplantae</taxon>
        <taxon>Streptophyta</taxon>
        <taxon>Embryophyta</taxon>
        <taxon>Tracheophyta</taxon>
        <taxon>Spermatophyta</taxon>
        <taxon>Magnoliopsida</taxon>
        <taxon>eudicotyledons</taxon>
        <taxon>Gunneridae</taxon>
        <taxon>Pentapetalae</taxon>
        <taxon>rosids</taxon>
        <taxon>malvids</taxon>
        <taxon>Brassicales</taxon>
        <taxon>Brassicaceae</taxon>
        <taxon>Camelineae</taxon>
        <taxon>Camelina</taxon>
    </lineage>
</organism>
<sequence>MEADSMLLAEAIKKISGSLTSETDVLYVEDDESDVVDATETNTCNGDIPEWAQVLEPVKKLPTNVGTRIRKCVYEALERNPPEWAKKILEHSISKEIYKGNASGPTKKAVLSLLADVRGGDLVQRSVKGTKKRTPIGVSDLIMKKCRAVLRGVAAADEDKVFCTLLGRKLLNSSDNDDDGLLGSPAMVSRPLDFRTIDLRLAAGAYNGSTEAFLEDVLELWSSIRVMYADQPDYVELVATLSEKFKSLYEAEVLPLVQKLVDYMKLECLNAEMKKEIKEIVVSVNKLPKAPWDEGVCKVCGVDKDDDSVLLCDTCDAEYHTYCLNPPLIRIPDGNWYCPSCVIAKRMAQEALESYKLVRRRKGRKYQGELTRASMEMTAHLADVMKEKDYWEFSAEERIMLLKVLCDELLSSSLVHQHLEQCAEAIIEMQQKLRSLSSEWKNAKMRQEFLMAKLAKVEPSILKEASELHNSSHFADHMGCDQRPQEGVVGDGVTHDDETSSTAFLNKNQGKAPLDTDSQPGDLHVNSGASKISSPEKITSPVRHELPVADTSPHVTDIMSCEKDTLHKSVGRIHETHSLNSNAVELQTAHDASSQASQELQACQQDLIATSNDIQNLQLSIRSVESQLLKQSIRRDFLGNDSSGRLYWGCCFPDENPRILVDGSISLQKPVQADLTGSRAPSPFLHAIDHGRLTLSPWTYYETEAEISELVQWLHDDDPKERDLRESILCWKRLRFGDLQKEKKEAQNLSFPVLARGLVTKAAMSMEKRYGSCIKLEMETFKKRGKKTKVAEQENLCRCECLEAILPSMIHCLICHKTFASDDEFEDHSESRCIPYSLATEEAKEITDFSKAKESLKSDYLNVKSSAGKDVAEISNVSELDSGLIRYQEEESISPYHFEEICSKFVTKDSNRDLVKDIGLIGSNGIATFLPSSNTHLYDSVLISANSSKLDGDDSGDQVIFAGSETNVEGLNSESNMSFDRSFTHDLGGPPSKPSGMGFGFSELKIKKYSGSGLKSCCVVPQASLKRITGKALPVFRFLKTNLLDMDVALPDEALRPSKSHPDRRRAWRIFVKSAQSIYELVQATIVLEDMVKTGYLKNAWWYWSSLSAAAKISTLSTLSVRIFSLDAAITYDKLITPSDPMDETNPIISLPDQKSQPVSDSQERSSRANRRSGKKRKEPEVS</sequence>
<keyword evidence="12" id="KW-1185">Reference proteome</keyword>
<evidence type="ECO:0000313" key="13">
    <source>
        <dbReference type="RefSeq" id="XP_010496311.2"/>
    </source>
</evidence>
<keyword evidence="2" id="KW-0479">Metal-binding</keyword>
<feature type="domain" description="PHD-type" evidence="11">
    <location>
        <begin position="294"/>
        <end position="344"/>
    </location>
</feature>
<dbReference type="PANTHER" id="PTHR47162">
    <property type="entry name" value="OS02G0192300 PROTEIN"/>
    <property type="match status" value="1"/>
</dbReference>
<dbReference type="SUPFAM" id="SSF47370">
    <property type="entry name" value="Bromodomain"/>
    <property type="match status" value="1"/>
</dbReference>
<evidence type="ECO:0000313" key="12">
    <source>
        <dbReference type="Proteomes" id="UP000694864"/>
    </source>
</evidence>
<dbReference type="InterPro" id="IPR019787">
    <property type="entry name" value="Znf_PHD-finger"/>
</dbReference>
<dbReference type="Pfam" id="PF00628">
    <property type="entry name" value="PHD"/>
    <property type="match status" value="1"/>
</dbReference>
<dbReference type="InterPro" id="IPR013083">
    <property type="entry name" value="Znf_RING/FYVE/PHD"/>
</dbReference>
<dbReference type="SMART" id="SM00249">
    <property type="entry name" value="PHD"/>
    <property type="match status" value="1"/>
</dbReference>
<evidence type="ECO:0000256" key="1">
    <source>
        <dbReference type="ARBA" id="ARBA00004123"/>
    </source>
</evidence>
<dbReference type="GeneID" id="104773405"/>
<dbReference type="Proteomes" id="UP000694864">
    <property type="component" value="Unplaced"/>
</dbReference>
<comment type="subcellular location">
    <subcellularLocation>
        <location evidence="1">Nucleus</location>
    </subcellularLocation>
</comment>
<dbReference type="RefSeq" id="XP_010496311.2">
    <property type="nucleotide sequence ID" value="XM_010498009.1"/>
</dbReference>
<dbReference type="Pfam" id="PF15613">
    <property type="entry name" value="WSD"/>
    <property type="match status" value="1"/>
</dbReference>
<dbReference type="Pfam" id="PF15612">
    <property type="entry name" value="WHIM1"/>
    <property type="match status" value="1"/>
</dbReference>
<evidence type="ECO:0000256" key="10">
    <source>
        <dbReference type="SAM" id="MobiDB-lite"/>
    </source>
</evidence>
<dbReference type="InterPro" id="IPR028942">
    <property type="entry name" value="WHIM1_dom"/>
</dbReference>
<dbReference type="SUPFAM" id="SSF57903">
    <property type="entry name" value="FYVE/PHD zinc finger"/>
    <property type="match status" value="1"/>
</dbReference>
<evidence type="ECO:0000256" key="8">
    <source>
        <dbReference type="ARBA" id="ARBA00023242"/>
    </source>
</evidence>
<evidence type="ECO:0000256" key="9">
    <source>
        <dbReference type="PROSITE-ProRule" id="PRU00146"/>
    </source>
</evidence>
<dbReference type="PANTHER" id="PTHR47162:SF8">
    <property type="entry name" value="METHYL-CPG-BINDING DOMAIN-CONTAINING PROTEIN 9"/>
    <property type="match status" value="1"/>
</dbReference>
<name>A0ABM0Y6I4_CAMSA</name>
<keyword evidence="6" id="KW-0103">Bromodomain</keyword>
<keyword evidence="5" id="KW-0805">Transcription regulation</keyword>
<evidence type="ECO:0000256" key="7">
    <source>
        <dbReference type="ARBA" id="ARBA00023163"/>
    </source>
</evidence>
<dbReference type="InterPro" id="IPR036427">
    <property type="entry name" value="Bromodomain-like_sf"/>
</dbReference>
<dbReference type="InterPro" id="IPR001965">
    <property type="entry name" value="Znf_PHD"/>
</dbReference>
<accession>A0ABM0Y6I4</accession>
<evidence type="ECO:0000256" key="4">
    <source>
        <dbReference type="ARBA" id="ARBA00022833"/>
    </source>
</evidence>
<dbReference type="InterPro" id="IPR028941">
    <property type="entry name" value="WHIM2_dom"/>
</dbReference>
<keyword evidence="7" id="KW-0804">Transcription</keyword>
<dbReference type="InterPro" id="IPR019786">
    <property type="entry name" value="Zinc_finger_PHD-type_CS"/>
</dbReference>
<evidence type="ECO:0000259" key="11">
    <source>
        <dbReference type="PROSITE" id="PS50016"/>
    </source>
</evidence>
<dbReference type="Gene3D" id="1.20.920.10">
    <property type="entry name" value="Bromodomain-like"/>
    <property type="match status" value="1"/>
</dbReference>
<reference evidence="13" key="2">
    <citation type="submission" date="2025-08" db="UniProtKB">
        <authorList>
            <consortium name="RefSeq"/>
        </authorList>
    </citation>
    <scope>IDENTIFICATION</scope>
    <source>
        <tissue evidence="13">Leaf</tissue>
    </source>
</reference>
<dbReference type="CDD" id="cd15519">
    <property type="entry name" value="PHD1_Lid2p_like"/>
    <property type="match status" value="1"/>
</dbReference>
<dbReference type="InterPro" id="IPR011011">
    <property type="entry name" value="Znf_FYVE_PHD"/>
</dbReference>
<dbReference type="PROSITE" id="PS01359">
    <property type="entry name" value="ZF_PHD_1"/>
    <property type="match status" value="1"/>
</dbReference>
<dbReference type="PROSITE" id="PS50016">
    <property type="entry name" value="ZF_PHD_2"/>
    <property type="match status" value="1"/>
</dbReference>
<reference evidence="12" key="1">
    <citation type="journal article" date="2014" name="Nat. Commun.">
        <title>The emerging biofuel crop Camelina sativa retains a highly undifferentiated hexaploid genome structure.</title>
        <authorList>
            <person name="Kagale S."/>
            <person name="Koh C."/>
            <person name="Nixon J."/>
            <person name="Bollina V."/>
            <person name="Clarke W.E."/>
            <person name="Tuteja R."/>
            <person name="Spillane C."/>
            <person name="Robinson S.J."/>
            <person name="Links M.G."/>
            <person name="Clarke C."/>
            <person name="Higgins E.E."/>
            <person name="Huebert T."/>
            <person name="Sharpe A.G."/>
            <person name="Parkin I.A."/>
        </authorList>
    </citation>
    <scope>NUCLEOTIDE SEQUENCE [LARGE SCALE GENOMIC DNA]</scope>
    <source>
        <strain evidence="12">cv. DH55</strain>
    </source>
</reference>